<gene>
    <name evidence="5" type="ORF">EBN03_29865</name>
</gene>
<feature type="chain" id="PRO_5017940521" description="PA14 domain-containing protein" evidence="3">
    <location>
        <begin position="23"/>
        <end position="2185"/>
    </location>
</feature>
<dbReference type="PANTHER" id="PTHR32305:SF15">
    <property type="entry name" value="PROTEIN RHSA-RELATED"/>
    <property type="match status" value="1"/>
</dbReference>
<dbReference type="Gene3D" id="2.60.120.260">
    <property type="entry name" value="Galactose-binding domain-like"/>
    <property type="match status" value="1"/>
</dbReference>
<dbReference type="InterPro" id="IPR037524">
    <property type="entry name" value="PA14/GLEYA"/>
</dbReference>
<sequence length="2185" mass="228243">MMVIVAMGVTLLQVMSSSTASASPGKPDNHLPTPAKTHAVPLMSSQGPDAKKALQPMPVAPNFSKGDFKPLQRSTAGTHSGGFDPKSSKEASRNESAVEYVNTDGSHSLVLSQHPVSVSDGHGKWVPMDTRIAEDPSSHKARTANEATHAQFAEFANDPALVQVQPNGAPITLALNGAGKAGHKVADSTVTYADALPGQDLKYEVLPGAVKESVIVKSVKSIGDGQWTFTMKLGAGLTPKLDGDQVVVLDAKGQTIAVLPAIQVWDSAGNAKGKTTARTGGKYTLSQAKDGWQLTVSVDKGWLSDKARVFPVTVDPTVSVSNGFNGGTSRTAYTSTGQTYSYPGLDIGNLPAGGQDVFWRTAFGFDLSNLFGKQVIGARMDFQPWDSTVTYPPETVNLYQSTRPLGYNAEGALLASGQIGTAGSLYSQALTNLLSARVVNSDNTPQQFMLAGTETPGATTKMALNTNLIVDFGTPPPATVQSGSLPADQAVVATSTPTLSVPPVATPTPSGDTVLYCFQVSTGADGQSGYIAQSGCQTSNQWTMQDNVLQNGVEYTWTVQTAIQGGVTTTTPQWVNHFRYDRRLGANTLAPVDKFGPMTVNLYNANLSTEVDGPTFHSVGGDSGIKLFYNSVTSNSAMNGSAITNSANGVTATYFNDPTHTGTPGPTPVLVRNEPTIVQPGPPAVNGLDATWYVCRYEFWFQAPVDGDYRFDAAYRDGAAIWVDSGSGYTRMMNDPNGTRTTTDLNTVDAFNSSRDTTLKAGQRVKVRAELYHRVANEAPTMQLSFRSATGTGTSRTLNITPQTVPNALMYPTDSSPVPAGWTLSAGNSKYTNATMMVGSIVLQDNSGGTHTWVQNGSGGYTPPAGEDGVLSFDSTAGLITEAEGALVSVFNAGTGALQTVSSALDSRNPAALQYNYSPASAGIVPRLTSITDPVSGRSHKLYYNTDNSNSCYGGATPAPNSVVPPLNMLCRITYWDGSETRLWYSPWRTLDRVENPGGAYTDFKWALACNWQYFTSVLSCYDSGTPPSDPIQKEVAISQVGPMVSMRTPLANDWLATQTGFNGTTDRTSITWEQCPDKNRQIGVCPQAITSPATDGKTASTQQSHSYNFPTSGNNSAQVSSAGTLIRTAAFDATGRATSSQDADNVTTQMQWSATSPSQPAETIDGAGRVSTTIVDWDNRPTDTYGPAPASCFNSNQRPTAACATTVPHTQIKYDEGMQGLMATLYGNPTLSGAPAVWQTGIGTADGSLAGSWATAPVANTNGWSGRFTGEILLPTMGTFTFGLNATGNARLWIDDAKILDTKTGPTGTYNNLTGPNSWHRIKVEYDTAPASSSALNLTWIPPNGASATVPGQNLKPGYGLKTSVVTSDTSGGPERAPSTTVATSYSDPANGIDPVYGMVVATTADPNGLNLVRKNLFEAPGHGFLRPIATAMPSGDVTNPATRSTTTYYGNAETRSNPCVSGSAAVNQAGMPKLVTAATNSDGHANTTESVYDAAGRVVASRVNSDAWTCTTYDARGRATQSVFPALNGQPARTVTFSYGVSGGANYSYGADGAGNYGATVTYTDLLGQVIQYTDANGDITTNTHDTMGRLTQARTVNGGTWNSQVNYTYDNANLLKSVVLDGTTVAQPHYDSSEQMTDVTYNNSTSMKINQRNNTGAVTNLEWTGQGFDYLSTATRSQNNRITDEGIYNGGTTPTLLASDSYTYDTAGRLVAATVPHHQLTYSYAPTGGCGPNTAAGADTNRTSLSDSQDGAAATTTSYCYDNTDRLVSSSNGGTPTYDSYGDTTKSGTDTLVYDGARRHLSTTTASGTTIAYTRDAAGRLLGRQVSGAPPAVPSSTRYGYTSDGGSPELVLDTTVSPSANLLQRVLPLPGGAVLTKTYSPTAAQNWSYPDLRGNLLFTADGTGHATTGVHLYDPYGQDINATTGAIGDIAMPQTETGGMDLGWQGNSTQPIEHSGGQQYVEMGARTYVPSLGRFLQTDPVAGGSANGYAYTYGDPINSSDPTGRETTFGVIGGFLSLIGLGGLGGVFSAMDGLYDLFSPNAALQGVNRQLGDIGEILGGVGAAVAGLGDVAGLVAGFGIYLAGVAGAGSMLAGMSAVMAGASAAAAVLPVVGAAMIAVGTGIGIYLTWNSLQSQYVDSGGNWSSLIEPGLGILEGGVSVVAGLTTVFQGMPGFLMAMMPAA</sequence>
<comment type="caution">
    <text evidence="5">The sequence shown here is derived from an EMBL/GenBank/DDBJ whole genome shotgun (WGS) entry which is preliminary data.</text>
</comment>
<dbReference type="Pfam" id="PF07691">
    <property type="entry name" value="PA14"/>
    <property type="match status" value="1"/>
</dbReference>
<feature type="transmembrane region" description="Helical" evidence="2">
    <location>
        <begin position="2152"/>
        <end position="2171"/>
    </location>
</feature>
<feature type="domain" description="PA14" evidence="4">
    <location>
        <begin position="645"/>
        <end position="805"/>
    </location>
</feature>
<feature type="transmembrane region" description="Helical" evidence="2">
    <location>
        <begin position="2108"/>
        <end position="2132"/>
    </location>
</feature>
<dbReference type="SUPFAM" id="SSF56988">
    <property type="entry name" value="Anthrax protective antigen"/>
    <property type="match status" value="2"/>
</dbReference>
<keyword evidence="2" id="KW-0812">Transmembrane</keyword>
<evidence type="ECO:0000313" key="6">
    <source>
        <dbReference type="Proteomes" id="UP000279275"/>
    </source>
</evidence>
<feature type="region of interest" description="Disordered" evidence="1">
    <location>
        <begin position="1366"/>
        <end position="1387"/>
    </location>
</feature>
<dbReference type="InterPro" id="IPR022385">
    <property type="entry name" value="Rhs_assc_core"/>
</dbReference>
<feature type="signal peptide" evidence="3">
    <location>
        <begin position="1"/>
        <end position="22"/>
    </location>
</feature>
<keyword evidence="6" id="KW-1185">Reference proteome</keyword>
<accession>A0A3M2KUU9</accession>
<dbReference type="PROSITE" id="PS51820">
    <property type="entry name" value="PA14"/>
    <property type="match status" value="2"/>
</dbReference>
<evidence type="ECO:0000313" key="5">
    <source>
        <dbReference type="EMBL" id="RMI28436.1"/>
    </source>
</evidence>
<feature type="region of interest" description="Disordered" evidence="1">
    <location>
        <begin position="1827"/>
        <end position="1849"/>
    </location>
</feature>
<protein>
    <recommendedName>
        <fullName evidence="4">PA14 domain-containing protein</fullName>
    </recommendedName>
</protein>
<feature type="transmembrane region" description="Helical" evidence="2">
    <location>
        <begin position="2077"/>
        <end position="2096"/>
    </location>
</feature>
<feature type="region of interest" description="Disordered" evidence="1">
    <location>
        <begin position="1092"/>
        <end position="1119"/>
    </location>
</feature>
<dbReference type="Proteomes" id="UP000279275">
    <property type="component" value="Unassembled WGS sequence"/>
</dbReference>
<evidence type="ECO:0000256" key="1">
    <source>
        <dbReference type="SAM" id="MobiDB-lite"/>
    </source>
</evidence>
<feature type="region of interest" description="Disordered" evidence="1">
    <location>
        <begin position="19"/>
        <end position="98"/>
    </location>
</feature>
<evidence type="ECO:0000256" key="3">
    <source>
        <dbReference type="SAM" id="SignalP"/>
    </source>
</evidence>
<feature type="domain" description="PA14" evidence="4">
    <location>
        <begin position="1217"/>
        <end position="1355"/>
    </location>
</feature>
<proteinExistence type="predicted"/>
<dbReference type="EMBL" id="RFFH01000021">
    <property type="protein sequence ID" value="RMI28436.1"/>
    <property type="molecule type" value="Genomic_DNA"/>
</dbReference>
<dbReference type="InterPro" id="IPR050708">
    <property type="entry name" value="T6SS_VgrG/RHS"/>
</dbReference>
<reference evidence="5 6" key="1">
    <citation type="submission" date="2018-10" db="EMBL/GenBank/DDBJ databases">
        <title>Isolation from cow dung.</title>
        <authorList>
            <person name="Ling L."/>
        </authorList>
    </citation>
    <scope>NUCLEOTIDE SEQUENCE [LARGE SCALE GENOMIC DNA]</scope>
    <source>
        <strain evidence="5 6">NEAU-LL90</strain>
    </source>
</reference>
<dbReference type="NCBIfam" id="TIGR03696">
    <property type="entry name" value="Rhs_assc_core"/>
    <property type="match status" value="1"/>
</dbReference>
<name>A0A3M2KUU9_9NOCA</name>
<dbReference type="SMART" id="SM00758">
    <property type="entry name" value="PA14"/>
    <property type="match status" value="2"/>
</dbReference>
<evidence type="ECO:0000256" key="2">
    <source>
        <dbReference type="SAM" id="Phobius"/>
    </source>
</evidence>
<keyword evidence="3" id="KW-0732">Signal</keyword>
<dbReference type="PANTHER" id="PTHR32305">
    <property type="match status" value="1"/>
</dbReference>
<dbReference type="InterPro" id="IPR011658">
    <property type="entry name" value="PA14_dom"/>
</dbReference>
<dbReference type="Gene3D" id="2.180.10.10">
    <property type="entry name" value="RHS repeat-associated core"/>
    <property type="match status" value="1"/>
</dbReference>
<evidence type="ECO:0000259" key="4">
    <source>
        <dbReference type="PROSITE" id="PS51820"/>
    </source>
</evidence>
<dbReference type="Gene3D" id="3.90.182.10">
    <property type="entry name" value="Toxin - Anthrax Protective Antigen,domain 1"/>
    <property type="match status" value="1"/>
</dbReference>
<feature type="transmembrane region" description="Helical" evidence="2">
    <location>
        <begin position="2012"/>
        <end position="2033"/>
    </location>
</feature>
<dbReference type="NCBIfam" id="TIGR01643">
    <property type="entry name" value="YD_repeat_2x"/>
    <property type="match status" value="1"/>
</dbReference>
<dbReference type="InterPro" id="IPR006530">
    <property type="entry name" value="YD"/>
</dbReference>
<organism evidence="5 6">
    <name type="scientific">Nocardia stercoris</name>
    <dbReference type="NCBI Taxonomy" id="2483361"/>
    <lineage>
        <taxon>Bacteria</taxon>
        <taxon>Bacillati</taxon>
        <taxon>Actinomycetota</taxon>
        <taxon>Actinomycetes</taxon>
        <taxon>Mycobacteriales</taxon>
        <taxon>Nocardiaceae</taxon>
        <taxon>Nocardia</taxon>
    </lineage>
</organism>
<keyword evidence="2" id="KW-0472">Membrane</keyword>
<keyword evidence="2" id="KW-1133">Transmembrane helix</keyword>